<keyword evidence="2" id="KW-1185">Reference proteome</keyword>
<dbReference type="STRING" id="861299.J421_4146"/>
<dbReference type="InterPro" id="IPR013783">
    <property type="entry name" value="Ig-like_fold"/>
</dbReference>
<dbReference type="KEGG" id="gba:J421_4146"/>
<dbReference type="Proteomes" id="UP000019151">
    <property type="component" value="Chromosome"/>
</dbReference>
<dbReference type="AlphaFoldDB" id="W0RQA7"/>
<dbReference type="InParanoid" id="W0RQA7"/>
<evidence type="ECO:0000313" key="1">
    <source>
        <dbReference type="EMBL" id="AHG91683.1"/>
    </source>
</evidence>
<evidence type="ECO:0008006" key="3">
    <source>
        <dbReference type="Google" id="ProtNLM"/>
    </source>
</evidence>
<gene>
    <name evidence="1" type="ORF">J421_4146</name>
</gene>
<dbReference type="HOGENOM" id="CLU_1265431_0_0_0"/>
<dbReference type="EMBL" id="CP007128">
    <property type="protein sequence ID" value="AHG91683.1"/>
    <property type="molecule type" value="Genomic_DNA"/>
</dbReference>
<dbReference type="RefSeq" id="WP_025413126.1">
    <property type="nucleotide sequence ID" value="NZ_CP007128.1"/>
</dbReference>
<dbReference type="OrthoDB" id="4205621at2"/>
<reference evidence="1 2" key="1">
    <citation type="journal article" date="2014" name="Genome Announc.">
        <title>Genome Sequence and Methylome of Soil Bacterium Gemmatirosa kalamazoonensis KBS708T, a Member of the Rarely Cultivated Gemmatimonadetes Phylum.</title>
        <authorList>
            <person name="Debruyn J.M."/>
            <person name="Radosevich M."/>
            <person name="Wommack K.E."/>
            <person name="Polson S.W."/>
            <person name="Hauser L.J."/>
            <person name="Fawaz M.N."/>
            <person name="Korlach J."/>
            <person name="Tsai Y.C."/>
        </authorList>
    </citation>
    <scope>NUCLEOTIDE SEQUENCE [LARGE SCALE GENOMIC DNA]</scope>
    <source>
        <strain evidence="1 2">KBS708</strain>
    </source>
</reference>
<name>W0RQA7_9BACT</name>
<accession>W0RQA7</accession>
<sequence>MSERFDDDELRAAYVRVDATDTTRGAECPTPEALSAAVRGEWTGTDAERLRVLDHAMRCAACRREAALMHALGAPPRRGVAMRDRVWPVNRRATLAAAATVLVAVGLYGANRGQRASRADDLTRGGVDGDLALVAPASAAAGTRDSIAFVWRSVAGAFRYTLEVDAADGSVLYTATTVDTALVAPLGGVPRGEHRWSVRARLDDGSERHSESRPLRLR</sequence>
<protein>
    <recommendedName>
        <fullName evidence="3">Zinc-finger domain-containing protein</fullName>
    </recommendedName>
</protein>
<evidence type="ECO:0000313" key="2">
    <source>
        <dbReference type="Proteomes" id="UP000019151"/>
    </source>
</evidence>
<dbReference type="Gene3D" id="2.60.40.10">
    <property type="entry name" value="Immunoglobulins"/>
    <property type="match status" value="1"/>
</dbReference>
<proteinExistence type="predicted"/>
<organism evidence="1 2">
    <name type="scientific">Gemmatirosa kalamazoonensis</name>
    <dbReference type="NCBI Taxonomy" id="861299"/>
    <lineage>
        <taxon>Bacteria</taxon>
        <taxon>Pseudomonadati</taxon>
        <taxon>Gemmatimonadota</taxon>
        <taxon>Gemmatimonadia</taxon>
        <taxon>Gemmatimonadales</taxon>
        <taxon>Gemmatimonadaceae</taxon>
        <taxon>Gemmatirosa</taxon>
    </lineage>
</organism>